<sequence>MPIDDARTRNISNHESTGGNTNERKRNHFDDNDDSGVAIKVTSSTSSLEDIDDKVRSRDSSIFERRQRRAKSVDESDDRSATGVALNRTADEDTVSVASSILNRKQKEKSLVRRITNEMQIARLNKINDEQKMSSTVVVAEGDTTDPSSKRKYRMYAFRFVERGLRQSLWYLGRAVASHKVLFCFPLP</sequence>
<accession>A0ABD6EEY9</accession>
<evidence type="ECO:0000256" key="1">
    <source>
        <dbReference type="SAM" id="MobiDB-lite"/>
    </source>
</evidence>
<comment type="caution">
    <text evidence="2">The sequence shown here is derived from an EMBL/GenBank/DDBJ whole genome shotgun (WGS) entry which is preliminary data.</text>
</comment>
<feature type="compositionally biased region" description="Polar residues" evidence="1">
    <location>
        <begin position="9"/>
        <end position="21"/>
    </location>
</feature>
<evidence type="ECO:0000313" key="2">
    <source>
        <dbReference type="EMBL" id="MFH4978513.1"/>
    </source>
</evidence>
<dbReference type="EMBL" id="JBGFUD010003264">
    <property type="protein sequence ID" value="MFH4978513.1"/>
    <property type="molecule type" value="Genomic_DNA"/>
</dbReference>
<feature type="region of interest" description="Disordered" evidence="1">
    <location>
        <begin position="1"/>
        <end position="82"/>
    </location>
</feature>
<keyword evidence="3" id="KW-1185">Reference proteome</keyword>
<name>A0ABD6EEY9_9BILA</name>
<evidence type="ECO:0000313" key="3">
    <source>
        <dbReference type="Proteomes" id="UP001608902"/>
    </source>
</evidence>
<gene>
    <name evidence="2" type="ORF">AB6A40_005222</name>
</gene>
<dbReference type="Proteomes" id="UP001608902">
    <property type="component" value="Unassembled WGS sequence"/>
</dbReference>
<protein>
    <submittedName>
        <fullName evidence="2">Uncharacterized protein</fullName>
    </submittedName>
</protein>
<organism evidence="2 3">
    <name type="scientific">Gnathostoma spinigerum</name>
    <dbReference type="NCBI Taxonomy" id="75299"/>
    <lineage>
        <taxon>Eukaryota</taxon>
        <taxon>Metazoa</taxon>
        <taxon>Ecdysozoa</taxon>
        <taxon>Nematoda</taxon>
        <taxon>Chromadorea</taxon>
        <taxon>Rhabditida</taxon>
        <taxon>Spirurina</taxon>
        <taxon>Gnathostomatomorpha</taxon>
        <taxon>Gnathostomatoidea</taxon>
        <taxon>Gnathostomatidae</taxon>
        <taxon>Gnathostoma</taxon>
    </lineage>
</organism>
<dbReference type="AlphaFoldDB" id="A0ABD6EEY9"/>
<reference evidence="2 3" key="1">
    <citation type="submission" date="2024-08" db="EMBL/GenBank/DDBJ databases">
        <title>Gnathostoma spinigerum genome.</title>
        <authorList>
            <person name="Gonzalez-Bertolin B."/>
            <person name="Monzon S."/>
            <person name="Zaballos A."/>
            <person name="Jimenez P."/>
            <person name="Dekumyoy P."/>
            <person name="Varona S."/>
            <person name="Cuesta I."/>
            <person name="Sumanam S."/>
            <person name="Adisakwattana P."/>
            <person name="Gasser R.B."/>
            <person name="Hernandez-Gonzalez A."/>
            <person name="Young N.D."/>
            <person name="Perteguer M.J."/>
        </authorList>
    </citation>
    <scope>NUCLEOTIDE SEQUENCE [LARGE SCALE GENOMIC DNA]</scope>
    <source>
        <strain evidence="2">AL3</strain>
        <tissue evidence="2">Liver</tissue>
    </source>
</reference>
<feature type="compositionally biased region" description="Basic and acidic residues" evidence="1">
    <location>
        <begin position="53"/>
        <end position="80"/>
    </location>
</feature>
<proteinExistence type="predicted"/>